<evidence type="ECO:0000313" key="1">
    <source>
        <dbReference type="EMBL" id="SDN48241.1"/>
    </source>
</evidence>
<dbReference type="OrthoDB" id="5449205at2"/>
<dbReference type="STRING" id="206665.SAMN04488516_102266"/>
<accession>A0A1H0BRL7</accession>
<evidence type="ECO:0008006" key="3">
    <source>
        <dbReference type="Google" id="ProtNLM"/>
    </source>
</evidence>
<name>A0A1H0BRL7_9BACT</name>
<gene>
    <name evidence="1" type="ORF">SAMN04488516_102266</name>
</gene>
<dbReference type="PROSITE" id="PS51257">
    <property type="entry name" value="PROKAR_LIPOPROTEIN"/>
    <property type="match status" value="1"/>
</dbReference>
<reference evidence="1 2" key="1">
    <citation type="submission" date="2016-10" db="EMBL/GenBank/DDBJ databases">
        <authorList>
            <person name="de Groot N.N."/>
        </authorList>
    </citation>
    <scope>NUCLEOTIDE SEQUENCE [LARGE SCALE GENOMIC DNA]</scope>
    <source>
        <strain evidence="1 2">DSM 15269</strain>
    </source>
</reference>
<keyword evidence="2" id="KW-1185">Reference proteome</keyword>
<dbReference type="Proteomes" id="UP000199602">
    <property type="component" value="Unassembled WGS sequence"/>
</dbReference>
<dbReference type="EMBL" id="FNIN01000002">
    <property type="protein sequence ID" value="SDN48241.1"/>
    <property type="molecule type" value="Genomic_DNA"/>
</dbReference>
<proteinExistence type="predicted"/>
<dbReference type="RefSeq" id="WP_092063599.1">
    <property type="nucleotide sequence ID" value="NZ_FNIN01000002.1"/>
</dbReference>
<sequence length="238" mass="28053">MSKNWGWIFLLLIICGCSVWKETKTLYKEYVYPVSKVDLEKKEDVPPCKEHFANYLTEVDGKLQSLIEKLDVQESLPDENWAKSLISDYKWLNGIKVLDNKEEVVFQYPKEQVVKDIVPKFSRLKDYKLSFQVINTDFGPEFVLYKKFITSTKIDLLLVVYFDLRSLFCKSQDSSFVEIYTEDSCLWPENNKLRGINWSEMLRHRTNGVLAINGEKWLWLARKVGEKWLIYAYLCGTV</sequence>
<organism evidence="1 2">
    <name type="scientific">Desulfonauticus submarinus</name>
    <dbReference type="NCBI Taxonomy" id="206665"/>
    <lineage>
        <taxon>Bacteria</taxon>
        <taxon>Pseudomonadati</taxon>
        <taxon>Thermodesulfobacteriota</taxon>
        <taxon>Desulfovibrionia</taxon>
        <taxon>Desulfovibrionales</taxon>
        <taxon>Desulfonauticaceae</taxon>
        <taxon>Desulfonauticus</taxon>
    </lineage>
</organism>
<dbReference type="AlphaFoldDB" id="A0A1H0BRL7"/>
<protein>
    <recommendedName>
        <fullName evidence="3">Lipoprotein</fullName>
    </recommendedName>
</protein>
<evidence type="ECO:0000313" key="2">
    <source>
        <dbReference type="Proteomes" id="UP000199602"/>
    </source>
</evidence>